<dbReference type="STRING" id="576137.A0A1L7X1R9"/>
<dbReference type="PRINTS" id="PR00080">
    <property type="entry name" value="SDRFAMILY"/>
</dbReference>
<name>A0A1L7X1R9_9HELO</name>
<dbReference type="AlphaFoldDB" id="A0A1L7X1R9"/>
<dbReference type="InterPro" id="IPR036291">
    <property type="entry name" value="NAD(P)-bd_dom_sf"/>
</dbReference>
<dbReference type="InterPro" id="IPR002347">
    <property type="entry name" value="SDR_fam"/>
</dbReference>
<keyword evidence="2" id="KW-0521">NADP</keyword>
<organism evidence="5 6">
    <name type="scientific">Phialocephala subalpina</name>
    <dbReference type="NCBI Taxonomy" id="576137"/>
    <lineage>
        <taxon>Eukaryota</taxon>
        <taxon>Fungi</taxon>
        <taxon>Dikarya</taxon>
        <taxon>Ascomycota</taxon>
        <taxon>Pezizomycotina</taxon>
        <taxon>Leotiomycetes</taxon>
        <taxon>Helotiales</taxon>
        <taxon>Mollisiaceae</taxon>
        <taxon>Phialocephala</taxon>
        <taxon>Phialocephala fortinii species complex</taxon>
    </lineage>
</organism>
<evidence type="ECO:0000256" key="3">
    <source>
        <dbReference type="ARBA" id="ARBA00023002"/>
    </source>
</evidence>
<dbReference type="OrthoDB" id="5296at2759"/>
<dbReference type="InterPro" id="IPR020904">
    <property type="entry name" value="Sc_DH/Rdtase_CS"/>
</dbReference>
<keyword evidence="6" id="KW-1185">Reference proteome</keyword>
<accession>A0A1L7X1R9</accession>
<comment type="similarity">
    <text evidence="1 4">Belongs to the short-chain dehydrogenases/reductases (SDR) family.</text>
</comment>
<gene>
    <name evidence="5" type="ORF">PAC_08857</name>
</gene>
<dbReference type="Proteomes" id="UP000184330">
    <property type="component" value="Unassembled WGS sequence"/>
</dbReference>
<dbReference type="GO" id="GO:0016616">
    <property type="term" value="F:oxidoreductase activity, acting on the CH-OH group of donors, NAD or NADP as acceptor"/>
    <property type="evidence" value="ECO:0007669"/>
    <property type="project" value="TreeGrafter"/>
</dbReference>
<dbReference type="SUPFAM" id="SSF51735">
    <property type="entry name" value="NAD(P)-binding Rossmann-fold domains"/>
    <property type="match status" value="1"/>
</dbReference>
<dbReference type="EMBL" id="FJOG01000013">
    <property type="protein sequence ID" value="CZR58965.1"/>
    <property type="molecule type" value="Genomic_DNA"/>
</dbReference>
<evidence type="ECO:0000313" key="5">
    <source>
        <dbReference type="EMBL" id="CZR58965.1"/>
    </source>
</evidence>
<evidence type="ECO:0000256" key="1">
    <source>
        <dbReference type="ARBA" id="ARBA00006484"/>
    </source>
</evidence>
<reference evidence="5 6" key="1">
    <citation type="submission" date="2016-03" db="EMBL/GenBank/DDBJ databases">
        <authorList>
            <person name="Ploux O."/>
        </authorList>
    </citation>
    <scope>NUCLEOTIDE SEQUENCE [LARGE SCALE GENOMIC DNA]</scope>
    <source>
        <strain evidence="5 6">UAMH 11012</strain>
    </source>
</reference>
<dbReference type="PANTHER" id="PTHR44229">
    <property type="entry name" value="15-HYDROXYPROSTAGLANDIN DEHYDROGENASE [NAD(+)]"/>
    <property type="match status" value="1"/>
</dbReference>
<dbReference type="GO" id="GO:0005737">
    <property type="term" value="C:cytoplasm"/>
    <property type="evidence" value="ECO:0007669"/>
    <property type="project" value="TreeGrafter"/>
</dbReference>
<proteinExistence type="inferred from homology"/>
<protein>
    <submittedName>
        <fullName evidence="5">Related to 15-hydroxyprostaglandin dehydrogenase</fullName>
    </submittedName>
</protein>
<evidence type="ECO:0000256" key="2">
    <source>
        <dbReference type="ARBA" id="ARBA00022857"/>
    </source>
</evidence>
<keyword evidence="3" id="KW-0560">Oxidoreductase</keyword>
<evidence type="ECO:0000313" key="6">
    <source>
        <dbReference type="Proteomes" id="UP000184330"/>
    </source>
</evidence>
<evidence type="ECO:0000256" key="4">
    <source>
        <dbReference type="RuleBase" id="RU000363"/>
    </source>
</evidence>
<dbReference type="PANTHER" id="PTHR44229:SF4">
    <property type="entry name" value="15-HYDROXYPROSTAGLANDIN DEHYDROGENASE [NAD(+)]"/>
    <property type="match status" value="1"/>
</dbReference>
<dbReference type="PRINTS" id="PR00081">
    <property type="entry name" value="GDHRDH"/>
</dbReference>
<dbReference type="PROSITE" id="PS00061">
    <property type="entry name" value="ADH_SHORT"/>
    <property type="match status" value="1"/>
</dbReference>
<dbReference type="Gene3D" id="3.40.50.720">
    <property type="entry name" value="NAD(P)-binding Rossmann-like Domain"/>
    <property type="match status" value="1"/>
</dbReference>
<dbReference type="Pfam" id="PF00106">
    <property type="entry name" value="adh_short"/>
    <property type="match status" value="1"/>
</dbReference>
<sequence>MAFQVKGKTALVTGGGSGICLEFTKLLLSKGCNVLIADLNLTPDAEKFISVHEKKEEGKARAVFKMTDVTNWAQLQAAFDDCMGQFGTLDIMCPGAGVFEPPWSNFWNFKTSKDSIESNTYKTLEINITHPIRATQLALDYFKRQNHGHGTVIMISSPAAQALAFPVPLYGASKAAISSFTRSLGPLEPKLGIRVCAVAPGMVKTPLWTEDKMVWTKESDEWVTAEEVARVMLDMLEKEEFVGGTVIEVGKGVTRKVEAVNDPGPDREAVGMRGGNMMEGVENAWGLIESEFGK</sequence>